<accession>A0A4R3R7S5</accession>
<evidence type="ECO:0000313" key="4">
    <source>
        <dbReference type="Proteomes" id="UP000295507"/>
    </source>
</evidence>
<dbReference type="SUPFAM" id="SSF53092">
    <property type="entry name" value="Creatinase/prolidase N-terminal domain"/>
    <property type="match status" value="1"/>
</dbReference>
<dbReference type="PANTHER" id="PTHR46112">
    <property type="entry name" value="AMINOPEPTIDASE"/>
    <property type="match status" value="1"/>
</dbReference>
<dbReference type="InterPro" id="IPR000587">
    <property type="entry name" value="Creatinase_N"/>
</dbReference>
<dbReference type="PANTHER" id="PTHR46112:SF2">
    <property type="entry name" value="XAA-PRO AMINOPEPTIDASE P-RELATED"/>
    <property type="match status" value="1"/>
</dbReference>
<evidence type="ECO:0000259" key="1">
    <source>
        <dbReference type="Pfam" id="PF00557"/>
    </source>
</evidence>
<dbReference type="Gene3D" id="3.40.350.10">
    <property type="entry name" value="Creatinase/prolidase N-terminal domain"/>
    <property type="match status" value="1"/>
</dbReference>
<dbReference type="Proteomes" id="UP000295507">
    <property type="component" value="Unassembled WGS sequence"/>
</dbReference>
<comment type="caution">
    <text evidence="3">The sequence shown here is derived from an EMBL/GenBank/DDBJ whole genome shotgun (WGS) entry which is preliminary data.</text>
</comment>
<feature type="domain" description="Creatinase N-terminal" evidence="2">
    <location>
        <begin position="18"/>
        <end position="159"/>
    </location>
</feature>
<dbReference type="EMBL" id="SMBK01000030">
    <property type="protein sequence ID" value="TCU31313.1"/>
    <property type="molecule type" value="Genomic_DNA"/>
</dbReference>
<organism evidence="3 4">
    <name type="scientific">Rhizobium azibense</name>
    <dbReference type="NCBI Taxonomy" id="1136135"/>
    <lineage>
        <taxon>Bacteria</taxon>
        <taxon>Pseudomonadati</taxon>
        <taxon>Pseudomonadota</taxon>
        <taxon>Alphaproteobacteria</taxon>
        <taxon>Hyphomicrobiales</taxon>
        <taxon>Rhizobiaceae</taxon>
        <taxon>Rhizobium/Agrobacterium group</taxon>
        <taxon>Rhizobium</taxon>
    </lineage>
</organism>
<dbReference type="GO" id="GO:0016787">
    <property type="term" value="F:hydrolase activity"/>
    <property type="evidence" value="ECO:0007669"/>
    <property type="project" value="UniProtKB-KW"/>
</dbReference>
<proteinExistence type="predicted"/>
<gene>
    <name evidence="3" type="ORF">EV129_1307</name>
</gene>
<keyword evidence="3" id="KW-0378">Hydrolase</keyword>
<protein>
    <submittedName>
        <fullName evidence="3">Xaa-Pro dipeptidase/ectoine hydrolase</fullName>
    </submittedName>
</protein>
<dbReference type="InterPro" id="IPR000994">
    <property type="entry name" value="Pept_M24"/>
</dbReference>
<dbReference type="RefSeq" id="WP_132554384.1">
    <property type="nucleotide sequence ID" value="NZ_SMBK01000030.1"/>
</dbReference>
<dbReference type="Pfam" id="PF01321">
    <property type="entry name" value="Creatinase_N"/>
    <property type="match status" value="1"/>
</dbReference>
<reference evidence="3 4" key="1">
    <citation type="submission" date="2019-03" db="EMBL/GenBank/DDBJ databases">
        <title>Genomic Encyclopedia of Type Strains, Phase IV (KMG-V): Genome sequencing to study the core and pangenomes of soil and plant-associated prokaryotes.</title>
        <authorList>
            <person name="Whitman W."/>
        </authorList>
    </citation>
    <scope>NUCLEOTIDE SEQUENCE [LARGE SCALE GENOMIC DNA]</scope>
    <source>
        <strain evidence="3 4">IE4868</strain>
    </source>
</reference>
<dbReference type="InterPro" id="IPR050659">
    <property type="entry name" value="Peptidase_M24B"/>
</dbReference>
<evidence type="ECO:0000259" key="2">
    <source>
        <dbReference type="Pfam" id="PF01321"/>
    </source>
</evidence>
<dbReference type="Pfam" id="PF00557">
    <property type="entry name" value="Peptidase_M24"/>
    <property type="match status" value="1"/>
</dbReference>
<dbReference type="AlphaFoldDB" id="A0A4R3R7S5"/>
<feature type="domain" description="Peptidase M24" evidence="1">
    <location>
        <begin position="169"/>
        <end position="373"/>
    </location>
</feature>
<sequence length="389" mass="42392">MVMPKGPLAFPRSEYLRRSSAVKAEMEKREVDVLVVTTTADITYLSGYTAKSGYVPQGLVVTLKDEEPTFITRRMDAPAAVHQMFIDRNRIIGYPEALIAHPEKDGWDAVIDLLLDQGFARAGIGIEVDLLPLSVSAKFKTRAPGAKIVDFSNAISWIRGLKSDLEIAVMRESAAITDAGMLRAQEVIRPGVSEADAVAEIVATLIRGVNGKPGTDISGINLCASPLSSTAHITWTEDVFRQGSQINLELGGVRHGYISALMRTFSIGEPSDQLRRLHDGEVAGLEAALAAVRPGATCGDVAAAFNKTVRKHGFEKESRCGYAIGIEWVEPTASLKEGDLTILKQNMTFHLMLGNWIDEDLGYVISETFRVTETGTETFSKLPRKIFVI</sequence>
<dbReference type="InterPro" id="IPR036005">
    <property type="entry name" value="Creatinase/aminopeptidase-like"/>
</dbReference>
<evidence type="ECO:0000313" key="3">
    <source>
        <dbReference type="EMBL" id="TCU31313.1"/>
    </source>
</evidence>
<name>A0A4R3R7S5_9HYPH</name>
<dbReference type="Gene3D" id="3.90.230.10">
    <property type="entry name" value="Creatinase/methionine aminopeptidase superfamily"/>
    <property type="match status" value="1"/>
</dbReference>
<dbReference type="CDD" id="cd01066">
    <property type="entry name" value="APP_MetAP"/>
    <property type="match status" value="1"/>
</dbReference>
<dbReference type="SUPFAM" id="SSF55920">
    <property type="entry name" value="Creatinase/aminopeptidase"/>
    <property type="match status" value="1"/>
</dbReference>
<dbReference type="InterPro" id="IPR029149">
    <property type="entry name" value="Creatin/AminoP/Spt16_N"/>
</dbReference>